<name>H2ZHF9_CIOSA</name>
<dbReference type="InParanoid" id="H2ZHF9"/>
<dbReference type="Ensembl" id="ENSCSAVT00000017208.1">
    <property type="protein sequence ID" value="ENSCSAVP00000017025.1"/>
    <property type="gene ID" value="ENSCSAVG00000010020.1"/>
</dbReference>
<reference evidence="2" key="1">
    <citation type="submission" date="2003-08" db="EMBL/GenBank/DDBJ databases">
        <authorList>
            <person name="Birren B."/>
            <person name="Nusbaum C."/>
            <person name="Abebe A."/>
            <person name="Abouelleil A."/>
            <person name="Adekoya E."/>
            <person name="Ait-zahra M."/>
            <person name="Allen N."/>
            <person name="Allen T."/>
            <person name="An P."/>
            <person name="Anderson M."/>
            <person name="Anderson S."/>
            <person name="Arachchi H."/>
            <person name="Armbruster J."/>
            <person name="Bachantsang P."/>
            <person name="Baldwin J."/>
            <person name="Barry A."/>
            <person name="Bayul T."/>
            <person name="Blitshsteyn B."/>
            <person name="Bloom T."/>
            <person name="Blye J."/>
            <person name="Boguslavskiy L."/>
            <person name="Borowsky M."/>
            <person name="Boukhgalter B."/>
            <person name="Brunache A."/>
            <person name="Butler J."/>
            <person name="Calixte N."/>
            <person name="Calvo S."/>
            <person name="Camarata J."/>
            <person name="Campo K."/>
            <person name="Chang J."/>
            <person name="Cheshatsang Y."/>
            <person name="Citroen M."/>
            <person name="Collymore A."/>
            <person name="Considine T."/>
            <person name="Cook A."/>
            <person name="Cooke P."/>
            <person name="Corum B."/>
            <person name="Cuomo C."/>
            <person name="David R."/>
            <person name="Dawoe T."/>
            <person name="Degray S."/>
            <person name="Dodge S."/>
            <person name="Dooley K."/>
            <person name="Dorje P."/>
            <person name="Dorjee K."/>
            <person name="Dorris L."/>
            <person name="Duffey N."/>
            <person name="Dupes A."/>
            <person name="Elkins T."/>
            <person name="Engels R."/>
            <person name="Erickson J."/>
            <person name="Farina A."/>
            <person name="Faro S."/>
            <person name="Ferreira P."/>
            <person name="Fischer H."/>
            <person name="Fitzgerald M."/>
            <person name="Foley K."/>
            <person name="Gage D."/>
            <person name="Galagan J."/>
            <person name="Gearin G."/>
            <person name="Gnerre S."/>
            <person name="Gnirke A."/>
            <person name="Goyette A."/>
            <person name="Graham J."/>
            <person name="Grandbois E."/>
            <person name="Gyaltsen K."/>
            <person name="Hafez N."/>
            <person name="Hagopian D."/>
            <person name="Hagos B."/>
            <person name="Hall J."/>
            <person name="Hatcher B."/>
            <person name="Heller A."/>
            <person name="Higgins H."/>
            <person name="Honan T."/>
            <person name="Horn A."/>
            <person name="Houde N."/>
            <person name="Hughes L."/>
            <person name="Hulme W."/>
            <person name="Husby E."/>
            <person name="Iliev I."/>
            <person name="Jaffe D."/>
            <person name="Jones C."/>
            <person name="Kamal M."/>
            <person name="Kamat A."/>
            <person name="Kamvysselis M."/>
            <person name="Karlsson E."/>
            <person name="Kells C."/>
            <person name="Kieu A."/>
            <person name="Kisner P."/>
            <person name="Kodira C."/>
            <person name="Kulbokas E."/>
            <person name="Labutti K."/>
            <person name="Lama D."/>
            <person name="Landers T."/>
            <person name="Leger J."/>
            <person name="Levine S."/>
            <person name="Lewis D."/>
            <person name="Lewis T."/>
            <person name="Lindblad-toh K."/>
            <person name="Liu X."/>
            <person name="Lokyitsang T."/>
            <person name="Lokyitsang Y."/>
            <person name="Lucien O."/>
            <person name="Lui A."/>
            <person name="Ma L.J."/>
            <person name="Mabbitt R."/>
            <person name="Macdonald J."/>
            <person name="Maclean C."/>
            <person name="Major J."/>
            <person name="Manning J."/>
            <person name="Marabella R."/>
            <person name="Maru K."/>
            <person name="Matthews C."/>
            <person name="Mauceli E."/>
            <person name="Mccarthy M."/>
            <person name="Mcdonough S."/>
            <person name="Mcghee T."/>
            <person name="Meldrim J."/>
            <person name="Meneus L."/>
            <person name="Mesirov J."/>
            <person name="Mihalev A."/>
            <person name="Mihova T."/>
            <person name="Mikkelsen T."/>
            <person name="Mlenga V."/>
            <person name="Moru K."/>
            <person name="Mozes J."/>
            <person name="Mulrain L."/>
            <person name="Munson G."/>
            <person name="Naylor J."/>
            <person name="Newes C."/>
            <person name="Nguyen C."/>
            <person name="Nguyen N."/>
            <person name="Nguyen T."/>
            <person name="Nicol R."/>
            <person name="Nielsen C."/>
            <person name="Nizzari M."/>
            <person name="Norbu C."/>
            <person name="Norbu N."/>
            <person name="O'donnell P."/>
            <person name="Okoawo O."/>
            <person name="O'leary S."/>
            <person name="Omotosho B."/>
            <person name="O'neill K."/>
            <person name="Osman S."/>
            <person name="Parker S."/>
            <person name="Perrin D."/>
            <person name="Phunkhang P."/>
            <person name="Piqani B."/>
            <person name="Purcell S."/>
            <person name="Rachupka T."/>
            <person name="Ramasamy U."/>
            <person name="Rameau R."/>
            <person name="Ray V."/>
            <person name="Raymond C."/>
            <person name="Retta R."/>
            <person name="Richardson S."/>
            <person name="Rise C."/>
            <person name="Rodriguez J."/>
            <person name="Rogers J."/>
            <person name="Rogov P."/>
            <person name="Rutman M."/>
            <person name="Schupbach R."/>
            <person name="Seaman C."/>
            <person name="Settipalli S."/>
            <person name="Sharpe T."/>
            <person name="Sheridan J."/>
            <person name="Sherpa N."/>
            <person name="Shi J."/>
            <person name="Smirnov S."/>
            <person name="Smith C."/>
            <person name="Sougnez C."/>
            <person name="Spencer B."/>
            <person name="Stalker J."/>
            <person name="Stange-thomann N."/>
            <person name="Stavropoulos S."/>
            <person name="Stetson K."/>
            <person name="Stone C."/>
            <person name="Stone S."/>
            <person name="Stubbs M."/>
            <person name="Talamas J."/>
            <person name="Tchuinga P."/>
            <person name="Tenzing P."/>
            <person name="Tesfaye S."/>
            <person name="Theodore J."/>
            <person name="Thoulutsang Y."/>
            <person name="Topham K."/>
            <person name="Towey S."/>
            <person name="Tsamla T."/>
            <person name="Tsomo N."/>
            <person name="Vallee D."/>
            <person name="Vassiliev H."/>
            <person name="Venkataraman V."/>
            <person name="Vinson J."/>
            <person name="Vo A."/>
            <person name="Wade C."/>
            <person name="Wang S."/>
            <person name="Wangchuk T."/>
            <person name="Wangdi T."/>
            <person name="Whittaker C."/>
            <person name="Wilkinson J."/>
            <person name="Wu Y."/>
            <person name="Wyman D."/>
            <person name="Yadav S."/>
            <person name="Yang S."/>
            <person name="Yang X."/>
            <person name="Yeager S."/>
            <person name="Yee E."/>
            <person name="Young G."/>
            <person name="Zainoun J."/>
            <person name="Zembeck L."/>
            <person name="Zimmer A."/>
            <person name="Zody M."/>
            <person name="Lander E."/>
        </authorList>
    </citation>
    <scope>NUCLEOTIDE SEQUENCE [LARGE SCALE GENOMIC DNA]</scope>
</reference>
<dbReference type="Proteomes" id="UP000007875">
    <property type="component" value="Unassembled WGS sequence"/>
</dbReference>
<keyword evidence="2" id="KW-1185">Reference proteome</keyword>
<accession>H2ZHF9</accession>
<reference evidence="1" key="2">
    <citation type="submission" date="2025-08" db="UniProtKB">
        <authorList>
            <consortium name="Ensembl"/>
        </authorList>
    </citation>
    <scope>IDENTIFICATION</scope>
</reference>
<evidence type="ECO:0000313" key="1">
    <source>
        <dbReference type="Ensembl" id="ENSCSAVP00000017025.1"/>
    </source>
</evidence>
<dbReference type="AlphaFoldDB" id="H2ZHF9"/>
<organism evidence="1 2">
    <name type="scientific">Ciona savignyi</name>
    <name type="common">Pacific transparent sea squirt</name>
    <dbReference type="NCBI Taxonomy" id="51511"/>
    <lineage>
        <taxon>Eukaryota</taxon>
        <taxon>Metazoa</taxon>
        <taxon>Chordata</taxon>
        <taxon>Tunicata</taxon>
        <taxon>Ascidiacea</taxon>
        <taxon>Phlebobranchia</taxon>
        <taxon>Cionidae</taxon>
        <taxon>Ciona</taxon>
    </lineage>
</organism>
<dbReference type="HOGENOM" id="CLU_1011772_0_0_1"/>
<dbReference type="GeneTree" id="ENSGT00530000066354"/>
<evidence type="ECO:0000313" key="2">
    <source>
        <dbReference type="Proteomes" id="UP000007875"/>
    </source>
</evidence>
<protein>
    <submittedName>
        <fullName evidence="1">Uncharacterized protein</fullName>
    </submittedName>
</protein>
<proteinExistence type="predicted"/>
<sequence>MIGFSLWWEREVTVMRGYNTVNLESTLVRIGRNDVLGFTAPLVASTFVSYSEDKGDFYLYSNSCLRTKRGRLCKGLKLSSPHALMDIAAWSNDITQSLLDAANFQRSAGTVAAHSLIREFSIKASVLCDQDPLTFERMETIGSNPRPSAPKPVKPQMLPPPGLSGFGTAVNRNFVDVVSTSRTVFLPGSAFSCDGHLRELTLFLAQVRPSVKVFYEFVIVQIWRPGIYSDMKSVETLLFPELKRSGFRLVWESPVSGYSTTAVTTKGIKCSSKER</sequence>
<reference evidence="1" key="3">
    <citation type="submission" date="2025-09" db="UniProtKB">
        <authorList>
            <consortium name="Ensembl"/>
        </authorList>
    </citation>
    <scope>IDENTIFICATION</scope>
</reference>